<dbReference type="HOGENOM" id="CLU_020671_1_0_6"/>
<reference evidence="1 2" key="1">
    <citation type="journal article" date="2005" name="Genome Res.">
        <title>Coping with cold: the genome of the versatile marine Antarctica bacterium Pseudoalteromonas haloplanktis TAC125.</title>
        <authorList>
            <person name="Medigue C."/>
            <person name="Krin E."/>
            <person name="Pascal G."/>
            <person name="Barbe V."/>
            <person name="Bernsel A."/>
            <person name="Bertin P."/>
            <person name="Cheung F."/>
            <person name="Cruveiller S."/>
            <person name="Damico S."/>
            <person name="Duilio A."/>
            <person name="Fang G."/>
            <person name="Feller G."/>
            <person name="Mangenot S."/>
            <person name="Marino G."/>
            <person name="Nilsson J."/>
            <person name="Parilli E."/>
            <person name="Rocha E."/>
            <person name="Rouy Z."/>
            <person name="Sekowska A."/>
            <person name="Tutino M.L."/>
            <person name="Vallenet D."/>
            <person name="von Heijne G."/>
            <person name="Danchin A."/>
        </authorList>
    </citation>
    <scope>NUCLEOTIDE SEQUENCE [LARGE SCALE GENOMIC DNA]</scope>
    <source>
        <strain evidence="2">TAC 125</strain>
    </source>
</reference>
<dbReference type="KEGG" id="pha:PSHAa1799"/>
<dbReference type="EMBL" id="CR954246">
    <property type="protein sequence ID" value="CAI86871.1"/>
    <property type="molecule type" value="Genomic_DNA"/>
</dbReference>
<dbReference type="eggNOG" id="COG1203">
    <property type="taxonomic scope" value="Bacteria"/>
</dbReference>
<dbReference type="STRING" id="326442.PSHAa1799"/>
<accession>Q3IHC5</accession>
<evidence type="ECO:0008006" key="3">
    <source>
        <dbReference type="Google" id="ProtNLM"/>
    </source>
</evidence>
<keyword evidence="2" id="KW-1185">Reference proteome</keyword>
<name>Q3IHC5_PSET1</name>
<dbReference type="PANTHER" id="PTHR37031:SF2">
    <property type="entry name" value="PHOD-LIKE PHOSPHATASE METALLOPHOSPHATASE DOMAIN-CONTAINING PROTEIN"/>
    <property type="match status" value="1"/>
</dbReference>
<dbReference type="Proteomes" id="UP000006843">
    <property type="component" value="Chromosome I"/>
</dbReference>
<evidence type="ECO:0000313" key="1">
    <source>
        <dbReference type="EMBL" id="CAI86871.1"/>
    </source>
</evidence>
<dbReference type="PANTHER" id="PTHR37031">
    <property type="entry name" value="METALLOPHOSPHATASE BINDING DOMAIN PROTEIN"/>
    <property type="match status" value="1"/>
</dbReference>
<dbReference type="AlphaFoldDB" id="Q3IHC5"/>
<sequence length="419" mass="47933">MVRRAEQTSVCIQFATSKPVNCRIELLNYECYSDQHSVSLGEHLYLHFVIIKPVNHKFPTDSLLSYELIVDDTPIDLSPWCYSNQATPAFVIPNKLSDILHGSCRNAHHPAKDSLVCASHWQNTQRGNNNQGAQLLLLSGDQVYADDVAGPMLLAIHQLIEALGIYKEQPLTVELPNDINEQLYNRHLFLPKTPWQKRSKLGVSYWLKKDEPHFSSVKAHNHLIHFEEYIALYLLNFSAAAWQCVDIQSITYAGQNEQNKTIFNAEKSALIDYTKGLSDVERLFANVSTLMIFDDHDVTDDWNLTAGWEQAISQNPVSKRIVSNGLISYWLFQGMGNDALTKTGTLIAAFKHSLASSNIWQFKTFDKTLTEFSHWHYELTTVPKVVVLDTRTHRWRNEQNFNEPSGLLDWERLTDLEQS</sequence>
<organism evidence="1 2">
    <name type="scientific">Pseudoalteromonas translucida (strain TAC 125)</name>
    <dbReference type="NCBI Taxonomy" id="326442"/>
    <lineage>
        <taxon>Bacteria</taxon>
        <taxon>Pseudomonadati</taxon>
        <taxon>Pseudomonadota</taxon>
        <taxon>Gammaproteobacteria</taxon>
        <taxon>Alteromonadales</taxon>
        <taxon>Pseudoalteromonadaceae</taxon>
        <taxon>Pseudoalteromonas</taxon>
    </lineage>
</organism>
<dbReference type="Gene3D" id="3.60.21.70">
    <property type="entry name" value="PhoD-like phosphatase"/>
    <property type="match status" value="1"/>
</dbReference>
<dbReference type="InterPro" id="IPR038607">
    <property type="entry name" value="PhoD-like_sf"/>
</dbReference>
<proteinExistence type="predicted"/>
<evidence type="ECO:0000313" key="2">
    <source>
        <dbReference type="Proteomes" id="UP000006843"/>
    </source>
</evidence>
<protein>
    <recommendedName>
        <fullName evidence="3">PhoD-like phosphatase metallophosphatase domain-containing protein</fullName>
    </recommendedName>
</protein>
<gene>
    <name evidence="1" type="ordered locus">PSHAa1799</name>
</gene>